<organism evidence="5 6">
    <name type="scientific">Rarispira pelagica</name>
    <dbReference type="NCBI Taxonomy" id="3141764"/>
    <lineage>
        <taxon>Bacteria</taxon>
        <taxon>Pseudomonadati</taxon>
        <taxon>Spirochaetota</taxon>
        <taxon>Spirochaetia</taxon>
        <taxon>Winmispirales</taxon>
        <taxon>Winmispiraceae</taxon>
        <taxon>Rarispira</taxon>
    </lineage>
</organism>
<comment type="caution">
    <text evidence="5">The sequence shown here is derived from an EMBL/GenBank/DDBJ whole genome shotgun (WGS) entry which is preliminary data.</text>
</comment>
<feature type="transmembrane region" description="Helical" evidence="3">
    <location>
        <begin position="38"/>
        <end position="55"/>
    </location>
</feature>
<dbReference type="InterPro" id="IPR050469">
    <property type="entry name" value="Diguanylate_Cyclase"/>
</dbReference>
<evidence type="ECO:0000256" key="3">
    <source>
        <dbReference type="SAM" id="Phobius"/>
    </source>
</evidence>
<dbReference type="InterPro" id="IPR029787">
    <property type="entry name" value="Nucleotide_cyclase"/>
</dbReference>
<dbReference type="Proteomes" id="UP001466331">
    <property type="component" value="Unassembled WGS sequence"/>
</dbReference>
<dbReference type="RefSeq" id="WP_420068489.1">
    <property type="nucleotide sequence ID" value="NZ_JBCHKQ010000001.1"/>
</dbReference>
<dbReference type="SUPFAM" id="SSF55073">
    <property type="entry name" value="Nucleotide cyclase"/>
    <property type="match status" value="1"/>
</dbReference>
<dbReference type="SMART" id="SM00267">
    <property type="entry name" value="GGDEF"/>
    <property type="match status" value="1"/>
</dbReference>
<protein>
    <recommendedName>
        <fullName evidence="1">diguanylate cyclase</fullName>
        <ecNumber evidence="1">2.7.7.65</ecNumber>
    </recommendedName>
</protein>
<dbReference type="InterPro" id="IPR043128">
    <property type="entry name" value="Rev_trsase/Diguanyl_cyclase"/>
</dbReference>
<dbReference type="CDD" id="cd01949">
    <property type="entry name" value="GGDEF"/>
    <property type="match status" value="1"/>
</dbReference>
<evidence type="ECO:0000256" key="2">
    <source>
        <dbReference type="ARBA" id="ARBA00034247"/>
    </source>
</evidence>
<feature type="transmembrane region" description="Helical" evidence="3">
    <location>
        <begin position="67"/>
        <end position="91"/>
    </location>
</feature>
<dbReference type="GO" id="GO:0052621">
    <property type="term" value="F:diguanylate cyclase activity"/>
    <property type="evidence" value="ECO:0007669"/>
    <property type="project" value="UniProtKB-EC"/>
</dbReference>
<keyword evidence="5" id="KW-0548">Nucleotidyltransferase</keyword>
<dbReference type="InterPro" id="IPR000160">
    <property type="entry name" value="GGDEF_dom"/>
</dbReference>
<keyword evidence="5" id="KW-0808">Transferase</keyword>
<dbReference type="EC" id="2.7.7.65" evidence="1"/>
<dbReference type="EMBL" id="JBCHKQ010000001">
    <property type="protein sequence ID" value="MEM5947035.1"/>
    <property type="molecule type" value="Genomic_DNA"/>
</dbReference>
<dbReference type="PANTHER" id="PTHR45138">
    <property type="entry name" value="REGULATORY COMPONENTS OF SENSORY TRANSDUCTION SYSTEM"/>
    <property type="match status" value="1"/>
</dbReference>
<accession>A0ABU9UAL9</accession>
<comment type="catalytic activity">
    <reaction evidence="2">
        <text>2 GTP = 3',3'-c-di-GMP + 2 diphosphate</text>
        <dbReference type="Rhea" id="RHEA:24898"/>
        <dbReference type="ChEBI" id="CHEBI:33019"/>
        <dbReference type="ChEBI" id="CHEBI:37565"/>
        <dbReference type="ChEBI" id="CHEBI:58805"/>
        <dbReference type="EC" id="2.7.7.65"/>
    </reaction>
</comment>
<feature type="transmembrane region" description="Helical" evidence="3">
    <location>
        <begin position="97"/>
        <end position="118"/>
    </location>
</feature>
<reference evidence="5 6" key="1">
    <citation type="submission" date="2024-03" db="EMBL/GenBank/DDBJ databases">
        <title>Ignisphaera cupida sp. nov., a hyperthermophilic hydrolytic archaeon from a hot spring of Kamchatka, and proposal of Ignisphaeraceae fam. nov.</title>
        <authorList>
            <person name="Podosokorskaya O.A."/>
            <person name="Elcheninov A.G."/>
            <person name="Maltseva A.I."/>
            <person name="Zayulina K.S."/>
            <person name="Novikov A."/>
            <person name="Merkel A.Y."/>
        </authorList>
    </citation>
    <scope>NUCLEOTIDE SEQUENCE [LARGE SCALE GENOMIC DNA]</scope>
    <source>
        <strain evidence="5 6">38H-sp</strain>
    </source>
</reference>
<feature type="domain" description="GGDEF" evidence="4">
    <location>
        <begin position="169"/>
        <end position="300"/>
    </location>
</feature>
<evidence type="ECO:0000259" key="4">
    <source>
        <dbReference type="PROSITE" id="PS50887"/>
    </source>
</evidence>
<keyword evidence="3" id="KW-1133">Transmembrane helix</keyword>
<dbReference type="PANTHER" id="PTHR45138:SF9">
    <property type="entry name" value="DIGUANYLATE CYCLASE DGCM-RELATED"/>
    <property type="match status" value="1"/>
</dbReference>
<keyword evidence="3" id="KW-0812">Transmembrane</keyword>
<keyword evidence="3" id="KW-0472">Membrane</keyword>
<dbReference type="Pfam" id="PF00990">
    <property type="entry name" value="GGDEF"/>
    <property type="match status" value="1"/>
</dbReference>
<dbReference type="NCBIfam" id="TIGR00254">
    <property type="entry name" value="GGDEF"/>
    <property type="match status" value="1"/>
</dbReference>
<dbReference type="Gene3D" id="3.30.70.270">
    <property type="match status" value="1"/>
</dbReference>
<gene>
    <name evidence="5" type="ORF">WKV44_00600</name>
</gene>
<keyword evidence="6" id="KW-1185">Reference proteome</keyword>
<evidence type="ECO:0000313" key="6">
    <source>
        <dbReference type="Proteomes" id="UP001466331"/>
    </source>
</evidence>
<sequence>MKDKAFLSLLIIFFLLISETVAFYFTFPTGELSLSLKTLLHFFMFLVSMVWFLLLRREMFSLKYMILLFIGNVFLLTAMWGEFLASIIFIVDEYAMRILQIFYVFAILSITTGIVFLMRMYKKTIDDLSVQKERLLLLSITDDLTGLYNSRFFYERLSKETIRATRYDRCLSLLFLDLDNFKKFNDTYGHLAGDRVLRKIGRLIRESLRENDSGYRYGGEEFAILLPETCEEAAMAVAERLRLACSQLGVTVQDKTVFITVSIGVAEYKKDENLQDFLKRADRAMYRAKELGKNMAILAD</sequence>
<evidence type="ECO:0000313" key="5">
    <source>
        <dbReference type="EMBL" id="MEM5947035.1"/>
    </source>
</evidence>
<proteinExistence type="predicted"/>
<dbReference type="PROSITE" id="PS50887">
    <property type="entry name" value="GGDEF"/>
    <property type="match status" value="1"/>
</dbReference>
<name>A0ABU9UAL9_9SPIR</name>
<evidence type="ECO:0000256" key="1">
    <source>
        <dbReference type="ARBA" id="ARBA00012528"/>
    </source>
</evidence>